<keyword evidence="2" id="KW-0540">Nuclease</keyword>
<dbReference type="SMART" id="SM00507">
    <property type="entry name" value="HNHc"/>
    <property type="match status" value="1"/>
</dbReference>
<organism evidence="2 3">
    <name type="scientific">Spirosoma telluris</name>
    <dbReference type="NCBI Taxonomy" id="2183553"/>
    <lineage>
        <taxon>Bacteria</taxon>
        <taxon>Pseudomonadati</taxon>
        <taxon>Bacteroidota</taxon>
        <taxon>Cytophagia</taxon>
        <taxon>Cytophagales</taxon>
        <taxon>Cytophagaceae</taxon>
        <taxon>Spirosoma</taxon>
    </lineage>
</organism>
<dbReference type="GO" id="GO:0003676">
    <property type="term" value="F:nucleic acid binding"/>
    <property type="evidence" value="ECO:0007669"/>
    <property type="project" value="InterPro"/>
</dbReference>
<keyword evidence="3" id="KW-1185">Reference proteome</keyword>
<evidence type="ECO:0000313" key="2">
    <source>
        <dbReference type="EMBL" id="RAI74265.1"/>
    </source>
</evidence>
<dbReference type="Gene3D" id="1.10.30.50">
    <property type="match status" value="1"/>
</dbReference>
<dbReference type="InterPro" id="IPR003615">
    <property type="entry name" value="HNH_nuc"/>
</dbReference>
<dbReference type="Proteomes" id="UP000249016">
    <property type="component" value="Unassembled WGS sequence"/>
</dbReference>
<dbReference type="PANTHER" id="PTHR33877">
    <property type="entry name" value="SLL1193 PROTEIN"/>
    <property type="match status" value="1"/>
</dbReference>
<dbReference type="AlphaFoldDB" id="A0A327NHJ3"/>
<protein>
    <submittedName>
        <fullName evidence="2">HNH endonuclease</fullName>
    </submittedName>
</protein>
<reference evidence="2 3" key="1">
    <citation type="submission" date="2018-06" db="EMBL/GenBank/DDBJ databases">
        <title>Spirosoma sp. HMF3257 Genome sequencing and assembly.</title>
        <authorList>
            <person name="Kang H."/>
            <person name="Cha I."/>
            <person name="Kim H."/>
            <person name="Kang J."/>
            <person name="Joh K."/>
        </authorList>
    </citation>
    <scope>NUCLEOTIDE SEQUENCE [LARGE SCALE GENOMIC DNA]</scope>
    <source>
        <strain evidence="2 3">HMF3257</strain>
    </source>
</reference>
<proteinExistence type="predicted"/>
<keyword evidence="2" id="KW-0255">Endonuclease</keyword>
<evidence type="ECO:0000313" key="3">
    <source>
        <dbReference type="Proteomes" id="UP000249016"/>
    </source>
</evidence>
<dbReference type="Pfam" id="PF01844">
    <property type="entry name" value="HNH"/>
    <property type="match status" value="1"/>
</dbReference>
<evidence type="ECO:0000259" key="1">
    <source>
        <dbReference type="SMART" id="SM00507"/>
    </source>
</evidence>
<dbReference type="InterPro" id="IPR002711">
    <property type="entry name" value="HNH"/>
</dbReference>
<comment type="caution">
    <text evidence="2">The sequence shown here is derived from an EMBL/GenBank/DDBJ whole genome shotgun (WGS) entry which is preliminary data.</text>
</comment>
<feature type="domain" description="HNH nuclease" evidence="1">
    <location>
        <begin position="11"/>
        <end position="66"/>
    </location>
</feature>
<gene>
    <name evidence="2" type="ORF">HMF3257_07905</name>
</gene>
<dbReference type="CDD" id="cd00085">
    <property type="entry name" value="HNHc"/>
    <property type="match status" value="1"/>
</dbReference>
<keyword evidence="2" id="KW-0378">Hydrolase</keyword>
<dbReference type="GO" id="GO:0008270">
    <property type="term" value="F:zinc ion binding"/>
    <property type="evidence" value="ECO:0007669"/>
    <property type="project" value="InterPro"/>
</dbReference>
<accession>A0A327NHJ3</accession>
<dbReference type="GO" id="GO:0004519">
    <property type="term" value="F:endonuclease activity"/>
    <property type="evidence" value="ECO:0007669"/>
    <property type="project" value="UniProtKB-KW"/>
</dbReference>
<sequence length="132" mass="15147">MPTNNVPVSATTRKRVAQRASYICEYCLAQDEGSFIGFEVDHIFSRKHNGSNEESNLAYACPDCNRNKGTDIASIDWNNREIVRFFNPRTDIWAEHFRLSSGFIEPVTVIGKLTVDIFRFNDKVRLPDRGLF</sequence>
<name>A0A327NHJ3_9BACT</name>
<dbReference type="EMBL" id="QLII01000001">
    <property type="protein sequence ID" value="RAI74265.1"/>
    <property type="molecule type" value="Genomic_DNA"/>
</dbReference>
<dbReference type="OrthoDB" id="963483at2"/>
<dbReference type="InterPro" id="IPR052892">
    <property type="entry name" value="NA-targeting_endonuclease"/>
</dbReference>
<dbReference type="PANTHER" id="PTHR33877:SF1">
    <property type="entry name" value="TYPE IV METHYL-DIRECTED RESTRICTION ENZYME ECOKMCRA"/>
    <property type="match status" value="1"/>
</dbReference>